<evidence type="ECO:0000259" key="1">
    <source>
        <dbReference type="Pfam" id="PF00144"/>
    </source>
</evidence>
<dbReference type="InterPro" id="IPR012338">
    <property type="entry name" value="Beta-lactam/transpept-like"/>
</dbReference>
<protein>
    <submittedName>
        <fullName evidence="3">Serine hydrolase domain-containing protein</fullName>
        <ecNumber evidence="3">3.-.-.-</ecNumber>
    </submittedName>
</protein>
<dbReference type="InterPro" id="IPR050491">
    <property type="entry name" value="AmpC-like"/>
</dbReference>
<keyword evidence="3" id="KW-0378">Hydrolase</keyword>
<dbReference type="PANTHER" id="PTHR46825">
    <property type="entry name" value="D-ALANYL-D-ALANINE-CARBOXYPEPTIDASE/ENDOPEPTIDASE AMPH"/>
    <property type="match status" value="1"/>
</dbReference>
<dbReference type="RefSeq" id="WP_397407337.1">
    <property type="nucleotide sequence ID" value="NZ_JBIRYI010000017.1"/>
</dbReference>
<comment type="caution">
    <text evidence="3">The sequence shown here is derived from an EMBL/GenBank/DDBJ whole genome shotgun (WGS) entry which is preliminary data.</text>
</comment>
<name>A0ABW7XS87_9MICO</name>
<accession>A0ABW7XS87</accession>
<dbReference type="Gene3D" id="3.40.710.10">
    <property type="entry name" value="DD-peptidase/beta-lactamase superfamily"/>
    <property type="match status" value="1"/>
</dbReference>
<gene>
    <name evidence="3" type="ORF">ACH47X_23235</name>
</gene>
<dbReference type="Pfam" id="PF24491">
    <property type="entry name" value="DUF7586"/>
    <property type="match status" value="1"/>
</dbReference>
<evidence type="ECO:0000313" key="3">
    <source>
        <dbReference type="EMBL" id="MFI2489845.1"/>
    </source>
</evidence>
<dbReference type="Pfam" id="PF00144">
    <property type="entry name" value="Beta-lactamase"/>
    <property type="match status" value="1"/>
</dbReference>
<dbReference type="InterPro" id="IPR001466">
    <property type="entry name" value="Beta-lactam-related"/>
</dbReference>
<feature type="domain" description="Beta-lactamase-related" evidence="1">
    <location>
        <begin position="11"/>
        <end position="333"/>
    </location>
</feature>
<evidence type="ECO:0000313" key="4">
    <source>
        <dbReference type="Proteomes" id="UP001611580"/>
    </source>
</evidence>
<sequence>MNSLGDVLTGLLERTRAARRVPALSAAVGRGGEVVWARVAAAPWTAGPTTDGAPADGAPAGGPTAEHAFRIGSITKPMIAVAVLRLVSEGHAALADPIGRHLPDAPAPDATIRHLLTHTSGLQAEFPGPWWERHGGPTWDELAASGVEQLWDPGEQYHYSNPGFAMLGRLVEVVRGASWDKVLRAELWEPLGMTATGRVPVGPHVDGYAVHPDADLVHHEPVPDYRAAGPAGEVWSTPSDLVRFGMWLVGREADRDAGEAVLPLELRRQLAVPRVVVDDAGPAGGPWTTAHGLGVRVRQDGAVRTVGHGGSVPGFTADLRADVTTGAVVAVCGSSTAGFGDGTELLAAFQGDGAAAAGPVPGELRTERQRGPDGLVRAGIAGTWYWGPVPFDVRVDAAGRVDLRSRNSGGRGTLFDVVPGGVHGELRGVDGGYWLGERLRVVEADGAPVTLDVGTFHFTRAPYDSGTAVPGGVDGAGWHRPGRAG</sequence>
<feature type="domain" description="DUF7586" evidence="2">
    <location>
        <begin position="378"/>
        <end position="460"/>
    </location>
</feature>
<dbReference type="SUPFAM" id="SSF56601">
    <property type="entry name" value="beta-lactamase/transpeptidase-like"/>
    <property type="match status" value="1"/>
</dbReference>
<reference evidence="3 4" key="1">
    <citation type="submission" date="2024-10" db="EMBL/GenBank/DDBJ databases">
        <title>The Natural Products Discovery Center: Release of the First 8490 Sequenced Strains for Exploring Actinobacteria Biosynthetic Diversity.</title>
        <authorList>
            <person name="Kalkreuter E."/>
            <person name="Kautsar S.A."/>
            <person name="Yang D."/>
            <person name="Bader C.D."/>
            <person name="Teijaro C.N."/>
            <person name="Fluegel L."/>
            <person name="Davis C.M."/>
            <person name="Simpson J.R."/>
            <person name="Lauterbach L."/>
            <person name="Steele A.D."/>
            <person name="Gui C."/>
            <person name="Meng S."/>
            <person name="Li G."/>
            <person name="Viehrig K."/>
            <person name="Ye F."/>
            <person name="Su P."/>
            <person name="Kiefer A.F."/>
            <person name="Nichols A."/>
            <person name="Cepeda A.J."/>
            <person name="Yan W."/>
            <person name="Fan B."/>
            <person name="Jiang Y."/>
            <person name="Adhikari A."/>
            <person name="Zheng C.-J."/>
            <person name="Schuster L."/>
            <person name="Cowan T.M."/>
            <person name="Smanski M.J."/>
            <person name="Chevrette M.G."/>
            <person name="De Carvalho L.P.S."/>
            <person name="Shen B."/>
        </authorList>
    </citation>
    <scope>NUCLEOTIDE SEQUENCE [LARGE SCALE GENOMIC DNA]</scope>
    <source>
        <strain evidence="3 4">NPDC019481</strain>
    </source>
</reference>
<dbReference type="Proteomes" id="UP001611580">
    <property type="component" value="Unassembled WGS sequence"/>
</dbReference>
<evidence type="ECO:0000259" key="2">
    <source>
        <dbReference type="Pfam" id="PF24491"/>
    </source>
</evidence>
<organism evidence="3 4">
    <name type="scientific">Promicromonospora kroppenstedtii</name>
    <dbReference type="NCBI Taxonomy" id="440482"/>
    <lineage>
        <taxon>Bacteria</taxon>
        <taxon>Bacillati</taxon>
        <taxon>Actinomycetota</taxon>
        <taxon>Actinomycetes</taxon>
        <taxon>Micrococcales</taxon>
        <taxon>Promicromonosporaceae</taxon>
        <taxon>Promicromonospora</taxon>
    </lineage>
</organism>
<keyword evidence="4" id="KW-1185">Reference proteome</keyword>
<dbReference type="GO" id="GO:0016787">
    <property type="term" value="F:hydrolase activity"/>
    <property type="evidence" value="ECO:0007669"/>
    <property type="project" value="UniProtKB-KW"/>
</dbReference>
<dbReference type="InterPro" id="IPR056008">
    <property type="entry name" value="DUF7586"/>
</dbReference>
<dbReference type="EC" id="3.-.-.-" evidence="3"/>
<dbReference type="EMBL" id="JBIRYI010000017">
    <property type="protein sequence ID" value="MFI2489845.1"/>
    <property type="molecule type" value="Genomic_DNA"/>
</dbReference>
<dbReference type="PANTHER" id="PTHR46825:SF7">
    <property type="entry name" value="D-ALANYL-D-ALANINE CARBOXYPEPTIDASE"/>
    <property type="match status" value="1"/>
</dbReference>
<proteinExistence type="predicted"/>